<name>A0A820NHD1_9BILA</name>
<dbReference type="AlphaFoldDB" id="A0A820NHD1"/>
<organism evidence="1 2">
    <name type="scientific">Adineta steineri</name>
    <dbReference type="NCBI Taxonomy" id="433720"/>
    <lineage>
        <taxon>Eukaryota</taxon>
        <taxon>Metazoa</taxon>
        <taxon>Spiralia</taxon>
        <taxon>Gnathifera</taxon>
        <taxon>Rotifera</taxon>
        <taxon>Eurotatoria</taxon>
        <taxon>Bdelloidea</taxon>
        <taxon>Adinetida</taxon>
        <taxon>Adinetidae</taxon>
        <taxon>Adineta</taxon>
    </lineage>
</organism>
<gene>
    <name evidence="1" type="ORF">OXD698_LOCUS50722</name>
</gene>
<dbReference type="InterPro" id="IPR036514">
    <property type="entry name" value="SGNH_hydro_sf"/>
</dbReference>
<dbReference type="InterPro" id="IPR039329">
    <property type="entry name" value="SIAE"/>
</dbReference>
<dbReference type="EMBL" id="CAJOAZ010024796">
    <property type="protein sequence ID" value="CAF4387686.1"/>
    <property type="molecule type" value="Genomic_DNA"/>
</dbReference>
<comment type="caution">
    <text evidence="1">The sequence shown here is derived from an EMBL/GenBank/DDBJ whole genome shotgun (WGS) entry which is preliminary data.</text>
</comment>
<accession>A0A820NHD1</accession>
<evidence type="ECO:0000313" key="1">
    <source>
        <dbReference type="EMBL" id="CAF4387686.1"/>
    </source>
</evidence>
<evidence type="ECO:0000313" key="2">
    <source>
        <dbReference type="Proteomes" id="UP000663844"/>
    </source>
</evidence>
<protein>
    <submittedName>
        <fullName evidence="1">Uncharacterized protein</fullName>
    </submittedName>
</protein>
<dbReference type="SUPFAM" id="SSF52266">
    <property type="entry name" value="SGNH hydrolase"/>
    <property type="match status" value="1"/>
</dbReference>
<dbReference type="GO" id="GO:0001681">
    <property type="term" value="F:sialate O-acetylesterase activity"/>
    <property type="evidence" value="ECO:0007669"/>
    <property type="project" value="InterPro"/>
</dbReference>
<dbReference type="PANTHER" id="PTHR22901">
    <property type="entry name" value="SIALATE O-ACETYLESTERASE"/>
    <property type="match status" value="1"/>
</dbReference>
<proteinExistence type="predicted"/>
<reference evidence="1" key="1">
    <citation type="submission" date="2021-02" db="EMBL/GenBank/DDBJ databases">
        <authorList>
            <person name="Nowell W R."/>
        </authorList>
    </citation>
    <scope>NUCLEOTIDE SEQUENCE</scope>
</reference>
<sequence>WSTRTGGLTDPNFPFGFVQLSTDDRSGTTVGGFPWIRWHQTFDVGYVPNSVVPNVFMAAAMDLRDDDGGIHPRTKEDVGYRLSRAGLAVWYKQNVEFLGPIVSSVVVASGSASIDITYSNVTAIELRNTAGFEVKTNILLF</sequence>
<feature type="non-terminal residue" evidence="1">
    <location>
        <position position="1"/>
    </location>
</feature>
<dbReference type="GO" id="GO:0005975">
    <property type="term" value="P:carbohydrate metabolic process"/>
    <property type="evidence" value="ECO:0007669"/>
    <property type="project" value="TreeGrafter"/>
</dbReference>
<dbReference type="Gene3D" id="3.40.50.1110">
    <property type="entry name" value="SGNH hydrolase"/>
    <property type="match status" value="1"/>
</dbReference>
<dbReference type="Proteomes" id="UP000663844">
    <property type="component" value="Unassembled WGS sequence"/>
</dbReference>
<dbReference type="PANTHER" id="PTHR22901:SF0">
    <property type="entry name" value="SIALATE O-ACETYLESTERASE"/>
    <property type="match status" value="1"/>
</dbReference>